<keyword evidence="1" id="KW-0479">Metal-binding</keyword>
<dbReference type="OMA" id="IRGNGGM"/>
<dbReference type="Proteomes" id="UP000008827">
    <property type="component" value="Chromosome 20"/>
</dbReference>
<reference evidence="4 5" key="1">
    <citation type="journal article" date="2010" name="Nature">
        <title>Genome sequence of the palaeopolyploid soybean.</title>
        <authorList>
            <person name="Schmutz J."/>
            <person name="Cannon S.B."/>
            <person name="Schlueter J."/>
            <person name="Ma J."/>
            <person name="Mitros T."/>
            <person name="Nelson W."/>
            <person name="Hyten D.L."/>
            <person name="Song Q."/>
            <person name="Thelen J.J."/>
            <person name="Cheng J."/>
            <person name="Xu D."/>
            <person name="Hellsten U."/>
            <person name="May G.D."/>
            <person name="Yu Y."/>
            <person name="Sakurai T."/>
            <person name="Umezawa T."/>
            <person name="Bhattacharyya M.K."/>
            <person name="Sandhu D."/>
            <person name="Valliyodan B."/>
            <person name="Lindquist E."/>
            <person name="Peto M."/>
            <person name="Grant D."/>
            <person name="Shu S."/>
            <person name="Goodstein D."/>
            <person name="Barry K."/>
            <person name="Futrell-Griggs M."/>
            <person name="Abernathy B."/>
            <person name="Du J."/>
            <person name="Tian Z."/>
            <person name="Zhu L."/>
            <person name="Gill N."/>
            <person name="Joshi T."/>
            <person name="Libault M."/>
            <person name="Sethuraman A."/>
            <person name="Zhang X.-C."/>
            <person name="Shinozaki K."/>
            <person name="Nguyen H.T."/>
            <person name="Wing R.A."/>
            <person name="Cregan P."/>
            <person name="Specht J."/>
            <person name="Grimwood J."/>
            <person name="Rokhsar D."/>
            <person name="Stacey G."/>
            <person name="Shoemaker R.C."/>
            <person name="Jackson S.A."/>
        </authorList>
    </citation>
    <scope>NUCLEOTIDE SEQUENCE [LARGE SCALE GENOMIC DNA]</scope>
    <source>
        <strain evidence="5">cv. Williams 82</strain>
        <tissue evidence="4">Callus</tissue>
    </source>
</reference>
<dbReference type="AlphaFoldDB" id="A0A0R0E6M2"/>
<evidence type="ECO:0000256" key="2">
    <source>
        <dbReference type="SAM" id="MobiDB-lite"/>
    </source>
</evidence>
<feature type="domain" description="SWIM-type" evidence="3">
    <location>
        <begin position="515"/>
        <end position="552"/>
    </location>
</feature>
<dbReference type="InParanoid" id="A0A0R0E6M2"/>
<name>A0A0R0E6M2_SOYBN</name>
<dbReference type="PaxDb" id="3847-GLYMA20G08081.1"/>
<dbReference type="PANTHER" id="PTHR33977:SF1">
    <property type="entry name" value="ZINC ION BINDING PROTEIN"/>
    <property type="match status" value="1"/>
</dbReference>
<protein>
    <recommendedName>
        <fullName evidence="3">SWIM-type domain-containing protein</fullName>
    </recommendedName>
</protein>
<dbReference type="InterPro" id="IPR007527">
    <property type="entry name" value="Znf_SWIM"/>
</dbReference>
<dbReference type="GO" id="GO:0008270">
    <property type="term" value="F:zinc ion binding"/>
    <property type="evidence" value="ECO:0007669"/>
    <property type="project" value="UniProtKB-KW"/>
</dbReference>
<dbReference type="PANTHER" id="PTHR33977">
    <property type="entry name" value="ZINC ION BINDING PROTEIN"/>
    <property type="match status" value="1"/>
</dbReference>
<gene>
    <name evidence="4" type="ORF">GLYMA_20G041100</name>
</gene>
<proteinExistence type="predicted"/>
<dbReference type="Gramene" id="KRG89692">
    <property type="protein sequence ID" value="KRG89692"/>
    <property type="gene ID" value="GLYMA_20G041100"/>
</dbReference>
<evidence type="ECO:0000256" key="1">
    <source>
        <dbReference type="PROSITE-ProRule" id="PRU00325"/>
    </source>
</evidence>
<dbReference type="FunCoup" id="A0A0R0E6M2">
    <property type="interactions" value="3578"/>
</dbReference>
<dbReference type="OrthoDB" id="1484002at2759"/>
<dbReference type="PROSITE" id="PS50966">
    <property type="entry name" value="ZF_SWIM"/>
    <property type="match status" value="1"/>
</dbReference>
<reference evidence="4" key="3">
    <citation type="submission" date="2018-07" db="EMBL/GenBank/DDBJ databases">
        <title>WGS assembly of Glycine max.</title>
        <authorList>
            <person name="Schmutz J."/>
            <person name="Cannon S."/>
            <person name="Schlueter J."/>
            <person name="Ma J."/>
            <person name="Mitros T."/>
            <person name="Nelson W."/>
            <person name="Hyten D."/>
            <person name="Song Q."/>
            <person name="Thelen J."/>
            <person name="Cheng J."/>
            <person name="Xu D."/>
            <person name="Hellsten U."/>
            <person name="May G."/>
            <person name="Yu Y."/>
            <person name="Sakurai T."/>
            <person name="Umezawa T."/>
            <person name="Bhattacharyya M."/>
            <person name="Sandhu D."/>
            <person name="Valliyodan B."/>
            <person name="Lindquist E."/>
            <person name="Peto M."/>
            <person name="Grant D."/>
            <person name="Shu S."/>
            <person name="Goodstein D."/>
            <person name="Barry K."/>
            <person name="Futrell-Griggs M."/>
            <person name="Abernathy B."/>
            <person name="Du J."/>
            <person name="Tian Z."/>
            <person name="Zhu L."/>
            <person name="Gill N."/>
            <person name="Joshi T."/>
            <person name="Libault M."/>
            <person name="Sethuraman A."/>
            <person name="Zhang X."/>
            <person name="Shinozaki K."/>
            <person name="Nguyen H."/>
            <person name="Wing R."/>
            <person name="Cregan P."/>
            <person name="Specht J."/>
            <person name="Grimwood J."/>
            <person name="Rokhsar D."/>
            <person name="Stacey G."/>
            <person name="Shoemaker R."/>
            <person name="Jackson S."/>
        </authorList>
    </citation>
    <scope>NUCLEOTIDE SEQUENCE</scope>
    <source>
        <tissue evidence="4">Callus</tissue>
    </source>
</reference>
<dbReference type="EnsemblPlants" id="KRG89692">
    <property type="protein sequence ID" value="KRG89692"/>
    <property type="gene ID" value="GLYMA_20G041100"/>
</dbReference>
<keyword evidence="1" id="KW-0862">Zinc</keyword>
<evidence type="ECO:0000313" key="4">
    <source>
        <dbReference type="EMBL" id="KRG89692.1"/>
    </source>
</evidence>
<sequence length="826" mass="93370">MARWDAILSLPVQNPPTLEISLAELVWSKVEGWHDKLDRVALIPYARVDDFVRGESNNKECPTIFHQKVDGILEYILYWCSFGPDDHRKGGIVRPSHTTYVPKKKNAGRPNTKRGCTCHFIVKCLIVKPSVSLIIYNDDKHAAGTRAMFAPYISEDLGLRVLSLLYVGVSVETIMQRLNESVERQGGPCNHDDLLTHRYVQRQERAIRHSTYELDDDDAVSISMWVESHQNQVFFYEDFSDSDPYTLGIQTEWQLLQMIRFGNCGLLASDSRFGTNKLQYPIHSLLVFYSDKKAIPVAWIIAPKFSSLDAHRWMRALYNRVHAKDPTSKLACFIVDDPSYDVLAISDDKFLVDSSLWHKKLVKCLETDMQIKISRRLGWIVDNICCHLGNMSLFGEFMEDFVDESKFIDYFKAIWHPRIGAWINALQTLPLVSQESCAAMEFYHNQLKIRLLNEKNIIHSYFWLDEYSEKDDFARYWKNEWMSGLTSWHKALKIPDTDVLMEDGCAKVTDQDDRDKAFVVWNTGSMLSICNCSWAQDGNLCEHILKVLSICRKRGSILPSVALFQYHQALNNMLHCPPLDSLICDHAMSLAVSVQKQLNTLLDKESVQTVVDSYGKWIVIDIPLENFRVGSANRDQDTVSKKRVINGVLSEDSDGFVDRGIARNGKPLSAGEDSLPADMDVDPSSTCVNPPRLHRVDDIVSSDAFPENKERGLATTRYEISTSENGALSNDKIKETILDEGGRDCAVDVDPPTLDTLSSTSEDVKHCETETHQNGVNEVPRVISCTKDADSHLSPPSTVKPAKPLALDMGKNSGTMKEDVNSGSNT</sequence>
<reference evidence="5" key="2">
    <citation type="submission" date="2018-02" db="UniProtKB">
        <authorList>
            <consortium name="EnsemblPlants"/>
        </authorList>
    </citation>
    <scope>IDENTIFICATION</scope>
    <source>
        <strain evidence="5">Williams 82</strain>
    </source>
</reference>
<accession>A0A0R0E6M2</accession>
<feature type="region of interest" description="Disordered" evidence="2">
    <location>
        <begin position="787"/>
        <end position="826"/>
    </location>
</feature>
<evidence type="ECO:0000313" key="5">
    <source>
        <dbReference type="EnsemblPlants" id="KRG89692"/>
    </source>
</evidence>
<keyword evidence="6" id="KW-1185">Reference proteome</keyword>
<dbReference type="EMBL" id="CM000853">
    <property type="protein sequence ID" value="KRG89692.1"/>
    <property type="molecule type" value="Genomic_DNA"/>
</dbReference>
<keyword evidence="1" id="KW-0863">Zinc-finger</keyword>
<evidence type="ECO:0000313" key="6">
    <source>
        <dbReference type="Proteomes" id="UP000008827"/>
    </source>
</evidence>
<organism evidence="4">
    <name type="scientific">Glycine max</name>
    <name type="common">Soybean</name>
    <name type="synonym">Glycine hispida</name>
    <dbReference type="NCBI Taxonomy" id="3847"/>
    <lineage>
        <taxon>Eukaryota</taxon>
        <taxon>Viridiplantae</taxon>
        <taxon>Streptophyta</taxon>
        <taxon>Embryophyta</taxon>
        <taxon>Tracheophyta</taxon>
        <taxon>Spermatophyta</taxon>
        <taxon>Magnoliopsida</taxon>
        <taxon>eudicotyledons</taxon>
        <taxon>Gunneridae</taxon>
        <taxon>Pentapetalae</taxon>
        <taxon>rosids</taxon>
        <taxon>fabids</taxon>
        <taxon>Fabales</taxon>
        <taxon>Fabaceae</taxon>
        <taxon>Papilionoideae</taxon>
        <taxon>50 kb inversion clade</taxon>
        <taxon>NPAAA clade</taxon>
        <taxon>indigoferoid/millettioid clade</taxon>
        <taxon>Phaseoleae</taxon>
        <taxon>Glycine</taxon>
        <taxon>Glycine subgen. Soja</taxon>
    </lineage>
</organism>
<evidence type="ECO:0000259" key="3">
    <source>
        <dbReference type="PROSITE" id="PS50966"/>
    </source>
</evidence>